<dbReference type="Proteomes" id="UP000582837">
    <property type="component" value="Unassembled WGS sequence"/>
</dbReference>
<evidence type="ECO:0000313" key="3">
    <source>
        <dbReference type="Proteomes" id="UP000582837"/>
    </source>
</evidence>
<organism evidence="2 3">
    <name type="scientific">Longimicrobium terrae</name>
    <dbReference type="NCBI Taxonomy" id="1639882"/>
    <lineage>
        <taxon>Bacteria</taxon>
        <taxon>Pseudomonadati</taxon>
        <taxon>Gemmatimonadota</taxon>
        <taxon>Longimicrobiia</taxon>
        <taxon>Longimicrobiales</taxon>
        <taxon>Longimicrobiaceae</taxon>
        <taxon>Longimicrobium</taxon>
    </lineage>
</organism>
<keyword evidence="1" id="KW-1133">Transmembrane helix</keyword>
<reference evidence="2 3" key="1">
    <citation type="submission" date="2020-08" db="EMBL/GenBank/DDBJ databases">
        <title>Genomic Encyclopedia of Type Strains, Phase IV (KMG-IV): sequencing the most valuable type-strain genomes for metagenomic binning, comparative biology and taxonomic classification.</title>
        <authorList>
            <person name="Goeker M."/>
        </authorList>
    </citation>
    <scope>NUCLEOTIDE SEQUENCE [LARGE SCALE GENOMIC DNA]</scope>
    <source>
        <strain evidence="2 3">DSM 29007</strain>
    </source>
</reference>
<evidence type="ECO:0000256" key="1">
    <source>
        <dbReference type="SAM" id="Phobius"/>
    </source>
</evidence>
<comment type="caution">
    <text evidence="2">The sequence shown here is derived from an EMBL/GenBank/DDBJ whole genome shotgun (WGS) entry which is preliminary data.</text>
</comment>
<gene>
    <name evidence="2" type="ORF">HNQ61_002538</name>
</gene>
<sequence length="135" mass="14956">MALKLFVFAVAWCGIVGLLTVDDFRDRWLLQEQGVPASGRVVRYQPDQHGSLLFDYEVAGRRYRSASAISVDGLRPLESYRPGEPIPVTYLFAKPETVMLGTPPGGLEAEYLRIVGLITLVLAVIIAVGPRTHRF</sequence>
<keyword evidence="3" id="KW-1185">Reference proteome</keyword>
<keyword evidence="1" id="KW-0472">Membrane</keyword>
<dbReference type="RefSeq" id="WP_170033328.1">
    <property type="nucleotide sequence ID" value="NZ_JACHIA010000006.1"/>
</dbReference>
<accession>A0A841GYV8</accession>
<evidence type="ECO:0000313" key="2">
    <source>
        <dbReference type="EMBL" id="MBB6070916.1"/>
    </source>
</evidence>
<name>A0A841GYV8_9BACT</name>
<protein>
    <recommendedName>
        <fullName evidence="4">DUF3592 domain-containing protein</fullName>
    </recommendedName>
</protein>
<evidence type="ECO:0008006" key="4">
    <source>
        <dbReference type="Google" id="ProtNLM"/>
    </source>
</evidence>
<feature type="transmembrane region" description="Helical" evidence="1">
    <location>
        <begin position="111"/>
        <end position="129"/>
    </location>
</feature>
<keyword evidence="1" id="KW-0812">Transmembrane</keyword>
<dbReference type="EMBL" id="JACHIA010000006">
    <property type="protein sequence ID" value="MBB6070916.1"/>
    <property type="molecule type" value="Genomic_DNA"/>
</dbReference>
<proteinExistence type="predicted"/>
<dbReference type="AlphaFoldDB" id="A0A841GYV8"/>